<keyword evidence="5" id="KW-1185">Reference proteome</keyword>
<keyword evidence="2" id="KW-0472">Membrane</keyword>
<evidence type="ECO:0000313" key="5">
    <source>
        <dbReference type="Proteomes" id="UP000267251"/>
    </source>
</evidence>
<feature type="region of interest" description="Disordered" evidence="1">
    <location>
        <begin position="183"/>
        <end position="202"/>
    </location>
</feature>
<evidence type="ECO:0000256" key="1">
    <source>
        <dbReference type="SAM" id="MobiDB-lite"/>
    </source>
</evidence>
<dbReference type="Proteomes" id="UP000267251">
    <property type="component" value="Unassembled WGS sequence"/>
</dbReference>
<protein>
    <recommendedName>
        <fullName evidence="6">Lung seven transmembrane receptor-domain-containing protein</fullName>
    </recommendedName>
</protein>
<evidence type="ECO:0000313" key="4">
    <source>
        <dbReference type="EMBL" id="RKP13891.1"/>
    </source>
</evidence>
<feature type="signal peptide" evidence="3">
    <location>
        <begin position="1"/>
        <end position="19"/>
    </location>
</feature>
<evidence type="ECO:0000256" key="3">
    <source>
        <dbReference type="SAM" id="SignalP"/>
    </source>
</evidence>
<keyword evidence="2" id="KW-0812">Transmembrane</keyword>
<dbReference type="OrthoDB" id="5542996at2759"/>
<feature type="transmembrane region" description="Helical" evidence="2">
    <location>
        <begin position="358"/>
        <end position="380"/>
    </location>
</feature>
<feature type="transmembrane region" description="Helical" evidence="2">
    <location>
        <begin position="433"/>
        <end position="457"/>
    </location>
</feature>
<feature type="transmembrane region" description="Helical" evidence="2">
    <location>
        <begin position="227"/>
        <end position="247"/>
    </location>
</feature>
<feature type="chain" id="PRO_5020257948" description="Lung seven transmembrane receptor-domain-containing protein" evidence="3">
    <location>
        <begin position="20"/>
        <end position="516"/>
    </location>
</feature>
<gene>
    <name evidence="4" type="ORF">BJ684DRAFT_19659</name>
</gene>
<feature type="transmembrane region" description="Helical" evidence="2">
    <location>
        <begin position="317"/>
        <end position="338"/>
    </location>
</feature>
<sequence>MLVSCLLALLLALFSPALASLSFSYGEKTIVTVPTQDLFQATTPAFAHSGFPIQLVMQTGATCQIVPEIADPTNGTALGLQQAYTESILYAVWNEAEMAGCITFNDLGQAALAYNDTLAGAATPGSRTLIVVMPPAWSQGPFKGNPNIIPAYMAHKASKSDGPVRGLAMALVASDDFDDFVKAGQDAPPPPSGPSNSPKPRFTLLQEPGPWNDVFIDVEFQAVNLCFLLLNVIFLLHACYRLVPVIIKRELALDLRNGVFLLGLVSSGLYMGTFTMRIISLSTFLLRLWSSYLGSLAFQMILYMWSNVLMQIRPHRYLNLLRGIIGLAFLLVTTSTCIHTVRITQNRPSDAMNTASFVVIYGSIIAQLIIGSIFLAYSVQFRKRRDTVKVSAETYRALSKLTYLAWIAFFSYLGLAIGNLPPLVKVASSPVSFAILTSAMAIFASARSFALLSILGVRVPNKSTTLGPSALASGQTSGSSSPSSLPTYHGGYVSYEEDQRSYKSGAGRVQEEGQIR</sequence>
<feature type="transmembrane region" description="Helical" evidence="2">
    <location>
        <begin position="285"/>
        <end position="305"/>
    </location>
</feature>
<feature type="transmembrane region" description="Helical" evidence="2">
    <location>
        <begin position="401"/>
        <end position="421"/>
    </location>
</feature>
<keyword evidence="2" id="KW-1133">Transmembrane helix</keyword>
<feature type="region of interest" description="Disordered" evidence="1">
    <location>
        <begin position="468"/>
        <end position="491"/>
    </location>
</feature>
<dbReference type="AlphaFoldDB" id="A0A4P9Y6N8"/>
<reference evidence="5" key="1">
    <citation type="journal article" date="2018" name="Nat. Microbiol.">
        <title>Leveraging single-cell genomics to expand the fungal tree of life.</title>
        <authorList>
            <person name="Ahrendt S.R."/>
            <person name="Quandt C.A."/>
            <person name="Ciobanu D."/>
            <person name="Clum A."/>
            <person name="Salamov A."/>
            <person name="Andreopoulos B."/>
            <person name="Cheng J.F."/>
            <person name="Woyke T."/>
            <person name="Pelin A."/>
            <person name="Henrissat B."/>
            <person name="Reynolds N.K."/>
            <person name="Benny G.L."/>
            <person name="Smith M.E."/>
            <person name="James T.Y."/>
            <person name="Grigoriev I.V."/>
        </authorList>
    </citation>
    <scope>NUCLEOTIDE SEQUENCE [LARGE SCALE GENOMIC DNA]</scope>
</reference>
<dbReference type="EMBL" id="KZ987924">
    <property type="protein sequence ID" value="RKP13891.1"/>
    <property type="molecule type" value="Genomic_DNA"/>
</dbReference>
<feature type="compositionally biased region" description="Low complexity" evidence="1">
    <location>
        <begin position="469"/>
        <end position="487"/>
    </location>
</feature>
<evidence type="ECO:0008006" key="6">
    <source>
        <dbReference type="Google" id="ProtNLM"/>
    </source>
</evidence>
<name>A0A4P9Y6N8_9FUNG</name>
<feature type="transmembrane region" description="Helical" evidence="2">
    <location>
        <begin position="259"/>
        <end position="279"/>
    </location>
</feature>
<organism evidence="4 5">
    <name type="scientific">Piptocephalis cylindrospora</name>
    <dbReference type="NCBI Taxonomy" id="1907219"/>
    <lineage>
        <taxon>Eukaryota</taxon>
        <taxon>Fungi</taxon>
        <taxon>Fungi incertae sedis</taxon>
        <taxon>Zoopagomycota</taxon>
        <taxon>Zoopagomycotina</taxon>
        <taxon>Zoopagomycetes</taxon>
        <taxon>Zoopagales</taxon>
        <taxon>Piptocephalidaceae</taxon>
        <taxon>Piptocephalis</taxon>
    </lineage>
</organism>
<keyword evidence="3" id="KW-0732">Signal</keyword>
<proteinExistence type="predicted"/>
<accession>A0A4P9Y6N8</accession>
<evidence type="ECO:0000256" key="2">
    <source>
        <dbReference type="SAM" id="Phobius"/>
    </source>
</evidence>